<dbReference type="Proteomes" id="UP000638014">
    <property type="component" value="Unassembled WGS sequence"/>
</dbReference>
<dbReference type="RefSeq" id="WP_191144727.1">
    <property type="nucleotide sequence ID" value="NZ_JACXAF010000010.1"/>
</dbReference>
<keyword evidence="3" id="KW-1185">Reference proteome</keyword>
<keyword evidence="1" id="KW-0732">Signal</keyword>
<proteinExistence type="predicted"/>
<accession>A0A8J6R2X4</accession>
<organism evidence="2 3">
    <name type="scientific">Neiella litorisoli</name>
    <dbReference type="NCBI Taxonomy" id="2771431"/>
    <lineage>
        <taxon>Bacteria</taxon>
        <taxon>Pseudomonadati</taxon>
        <taxon>Pseudomonadota</taxon>
        <taxon>Gammaproteobacteria</taxon>
        <taxon>Alteromonadales</taxon>
        <taxon>Echinimonadaceae</taxon>
        <taxon>Neiella</taxon>
    </lineage>
</organism>
<evidence type="ECO:0000256" key="1">
    <source>
        <dbReference type="SAM" id="SignalP"/>
    </source>
</evidence>
<feature type="signal peptide" evidence="1">
    <location>
        <begin position="1"/>
        <end position="20"/>
    </location>
</feature>
<protein>
    <recommendedName>
        <fullName evidence="4">DUF3718 domain-containing protein</fullName>
    </recommendedName>
</protein>
<name>A0A8J6R2X4_9GAMM</name>
<reference evidence="2" key="1">
    <citation type="submission" date="2020-09" db="EMBL/GenBank/DDBJ databases">
        <title>A novel bacterium of genus Neiella, isolated from South China Sea.</title>
        <authorList>
            <person name="Huang H."/>
            <person name="Mo K."/>
            <person name="Hu Y."/>
        </authorList>
    </citation>
    <scope>NUCLEOTIDE SEQUENCE</scope>
    <source>
        <strain evidence="2">HB171785</strain>
    </source>
</reference>
<dbReference type="AlphaFoldDB" id="A0A8J6R2X4"/>
<dbReference type="EMBL" id="JACXAF010000010">
    <property type="protein sequence ID" value="MBD1389620.1"/>
    <property type="molecule type" value="Genomic_DNA"/>
</dbReference>
<sequence length="96" mass="10065">MKPLIALTGALVVIASPAFGSTSMKFVAANQNIESQVCVIAAQQGVEAAKQAGAELGLSTHDVRNLVCNGRQLTSFSRKYQRLQAVDTKPTASSDS</sequence>
<feature type="chain" id="PRO_5035198036" description="DUF3718 domain-containing protein" evidence="1">
    <location>
        <begin position="21"/>
        <end position="96"/>
    </location>
</feature>
<comment type="caution">
    <text evidence="2">The sequence shown here is derived from an EMBL/GenBank/DDBJ whole genome shotgun (WGS) entry which is preliminary data.</text>
</comment>
<evidence type="ECO:0000313" key="2">
    <source>
        <dbReference type="EMBL" id="MBD1389620.1"/>
    </source>
</evidence>
<evidence type="ECO:0008006" key="4">
    <source>
        <dbReference type="Google" id="ProtNLM"/>
    </source>
</evidence>
<gene>
    <name evidence="2" type="ORF">IC617_09275</name>
</gene>
<evidence type="ECO:0000313" key="3">
    <source>
        <dbReference type="Proteomes" id="UP000638014"/>
    </source>
</evidence>